<dbReference type="PANTHER" id="PTHR11864">
    <property type="entry name" value="PRE-MRNA-PROCESSING PROTEIN PRP40"/>
    <property type="match status" value="1"/>
</dbReference>
<evidence type="ECO:0000259" key="3">
    <source>
        <dbReference type="PROSITE" id="PS50020"/>
    </source>
</evidence>
<dbReference type="GO" id="GO:0005685">
    <property type="term" value="C:U1 snRNP"/>
    <property type="evidence" value="ECO:0007669"/>
    <property type="project" value="TreeGrafter"/>
</dbReference>
<evidence type="ECO:0000313" key="5">
    <source>
        <dbReference type="Proteomes" id="UP000553632"/>
    </source>
</evidence>
<evidence type="ECO:0000256" key="1">
    <source>
        <dbReference type="SAM" id="MobiDB-lite"/>
    </source>
</evidence>
<reference evidence="4 5" key="1">
    <citation type="submission" date="2020-04" db="EMBL/GenBank/DDBJ databases">
        <title>Perkinsus olseni comparative genomics.</title>
        <authorList>
            <person name="Bogema D.R."/>
        </authorList>
    </citation>
    <scope>NUCLEOTIDE SEQUENCE [LARGE SCALE GENOMIC DNA]</scope>
    <source>
        <strain evidence="4 5">ATCC PRA-207</strain>
    </source>
</reference>
<dbReference type="Proteomes" id="UP000553632">
    <property type="component" value="Unassembled WGS sequence"/>
</dbReference>
<dbReference type="GO" id="GO:0003723">
    <property type="term" value="F:RNA binding"/>
    <property type="evidence" value="ECO:0007669"/>
    <property type="project" value="TreeGrafter"/>
</dbReference>
<feature type="compositionally biased region" description="Basic and acidic residues" evidence="1">
    <location>
        <begin position="1145"/>
        <end position="1158"/>
    </location>
</feature>
<feature type="domain" description="FHA" evidence="2">
    <location>
        <begin position="537"/>
        <end position="591"/>
    </location>
</feature>
<dbReference type="GO" id="GO:0045292">
    <property type="term" value="P:mRNA cis splicing, via spliceosome"/>
    <property type="evidence" value="ECO:0007669"/>
    <property type="project" value="InterPro"/>
</dbReference>
<dbReference type="PANTHER" id="PTHR11864:SF0">
    <property type="entry name" value="PRP40 PRE-MRNA PROCESSING FACTOR 40 HOMOLOG A (YEAST)"/>
    <property type="match status" value="1"/>
</dbReference>
<feature type="domain" description="WW" evidence="3">
    <location>
        <begin position="122"/>
        <end position="155"/>
    </location>
</feature>
<dbReference type="Gene3D" id="1.10.10.440">
    <property type="entry name" value="FF domain"/>
    <property type="match status" value="1"/>
</dbReference>
<protein>
    <submittedName>
        <fullName evidence="4">Kanadaptin</fullName>
    </submittedName>
</protein>
<dbReference type="PROSITE" id="PS50006">
    <property type="entry name" value="FHA_DOMAIN"/>
    <property type="match status" value="1"/>
</dbReference>
<dbReference type="InterPro" id="IPR036020">
    <property type="entry name" value="WW_dom_sf"/>
</dbReference>
<dbReference type="PROSITE" id="PS50020">
    <property type="entry name" value="WW_DOMAIN_2"/>
    <property type="match status" value="1"/>
</dbReference>
<name>A0A7J6PMF5_PEROL</name>
<dbReference type="SUPFAM" id="SSF51045">
    <property type="entry name" value="WW domain"/>
    <property type="match status" value="1"/>
</dbReference>
<gene>
    <name evidence="4" type="primary">SLC4A1AP_5</name>
    <name evidence="4" type="ORF">FOZ63_029576</name>
</gene>
<organism evidence="4 5">
    <name type="scientific">Perkinsus olseni</name>
    <name type="common">Perkinsus atlanticus</name>
    <dbReference type="NCBI Taxonomy" id="32597"/>
    <lineage>
        <taxon>Eukaryota</taxon>
        <taxon>Sar</taxon>
        <taxon>Alveolata</taxon>
        <taxon>Perkinsozoa</taxon>
        <taxon>Perkinsea</taxon>
        <taxon>Perkinsida</taxon>
        <taxon>Perkinsidae</taxon>
        <taxon>Perkinsus</taxon>
    </lineage>
</organism>
<dbReference type="EMBL" id="JABANO010038992">
    <property type="protein sequence ID" value="KAF4696926.1"/>
    <property type="molecule type" value="Genomic_DNA"/>
</dbReference>
<dbReference type="InterPro" id="IPR000253">
    <property type="entry name" value="FHA_dom"/>
</dbReference>
<feature type="region of interest" description="Disordered" evidence="1">
    <location>
        <begin position="455"/>
        <end position="483"/>
    </location>
</feature>
<dbReference type="PROSITE" id="PS01159">
    <property type="entry name" value="WW_DOMAIN_1"/>
    <property type="match status" value="1"/>
</dbReference>
<dbReference type="SUPFAM" id="SSF81698">
    <property type="entry name" value="FF domain"/>
    <property type="match status" value="1"/>
</dbReference>
<dbReference type="SMART" id="SM00240">
    <property type="entry name" value="FHA"/>
    <property type="match status" value="1"/>
</dbReference>
<accession>A0A7J6PMF5</accession>
<dbReference type="InterPro" id="IPR039726">
    <property type="entry name" value="Prp40-like"/>
</dbReference>
<feature type="region of interest" description="Disordered" evidence="1">
    <location>
        <begin position="1019"/>
        <end position="1158"/>
    </location>
</feature>
<evidence type="ECO:0000313" key="4">
    <source>
        <dbReference type="EMBL" id="KAF4696926.1"/>
    </source>
</evidence>
<keyword evidence="5" id="KW-1185">Reference proteome</keyword>
<feature type="compositionally biased region" description="Acidic residues" evidence="1">
    <location>
        <begin position="1107"/>
        <end position="1118"/>
    </location>
</feature>
<dbReference type="SMART" id="SM00441">
    <property type="entry name" value="FF"/>
    <property type="match status" value="1"/>
</dbReference>
<dbReference type="Gene3D" id="2.20.70.10">
    <property type="match status" value="1"/>
</dbReference>
<evidence type="ECO:0000259" key="2">
    <source>
        <dbReference type="PROSITE" id="PS50006"/>
    </source>
</evidence>
<dbReference type="Pfam" id="PF00498">
    <property type="entry name" value="FHA"/>
    <property type="match status" value="1"/>
</dbReference>
<dbReference type="AlphaFoldDB" id="A0A7J6PMF5"/>
<feature type="region of interest" description="Disordered" evidence="1">
    <location>
        <begin position="873"/>
        <end position="900"/>
    </location>
</feature>
<dbReference type="InterPro" id="IPR008984">
    <property type="entry name" value="SMAD_FHA_dom_sf"/>
</dbReference>
<comment type="caution">
    <text evidence="4">The sequence shown here is derived from an EMBL/GenBank/DDBJ whole genome shotgun (WGS) entry which is preliminary data.</text>
</comment>
<dbReference type="InterPro" id="IPR002713">
    <property type="entry name" value="FF_domain"/>
</dbReference>
<dbReference type="InterPro" id="IPR036517">
    <property type="entry name" value="FF_domain_sf"/>
</dbReference>
<dbReference type="CDD" id="cd00201">
    <property type="entry name" value="WW"/>
    <property type="match status" value="1"/>
</dbReference>
<dbReference type="Pfam" id="PF01846">
    <property type="entry name" value="FF"/>
    <property type="match status" value="1"/>
</dbReference>
<dbReference type="Pfam" id="PF00397">
    <property type="entry name" value="WW"/>
    <property type="match status" value="1"/>
</dbReference>
<dbReference type="GO" id="GO:0071004">
    <property type="term" value="C:U2-type prespliceosome"/>
    <property type="evidence" value="ECO:0007669"/>
    <property type="project" value="TreeGrafter"/>
</dbReference>
<dbReference type="SUPFAM" id="SSF49879">
    <property type="entry name" value="SMAD/FHA domain"/>
    <property type="match status" value="1"/>
</dbReference>
<feature type="non-terminal residue" evidence="4">
    <location>
        <position position="1"/>
    </location>
</feature>
<feature type="region of interest" description="Disordered" evidence="1">
    <location>
        <begin position="639"/>
        <end position="669"/>
    </location>
</feature>
<dbReference type="Gene3D" id="2.60.200.20">
    <property type="match status" value="1"/>
</dbReference>
<dbReference type="SMART" id="SM00456">
    <property type="entry name" value="WW"/>
    <property type="match status" value="1"/>
</dbReference>
<proteinExistence type="predicted"/>
<dbReference type="InterPro" id="IPR001202">
    <property type="entry name" value="WW_dom"/>
</dbReference>
<sequence>IEQHAPVPVEVAEYSAATVGKGTTEDADVVDVVADWVTAITVAPFPCMIPGIPPPLPPKAPAGPVLPPPAPPVPMPPPLTAAPGTLLMPPVPMGVPPPPMPPTGDATGVLGAPTTSQQQLVTPAQMGWCEVQTSDGRVYYFHPTTKESTWDKPKDLQSEAEKANDTEWKAGVPHLGWAILLLQPSDVRLVLGSATGGGDHASDTGMTEEGSVVEEVGGETVGQQKANKTESEKRADFRQMLIDNGVDASWKWGQVADLAKKDMRYHALPTMGEKKQVFAEYLLHARRLAQQKERDDKREMMYEMVKAMQQWSGMSEDTRYDQLAADSEMAGQEWWGKLTEKERMTLFEAFADDYCEIQKKNRQARDERNMQQLKKALKGSQGVTYAMSIADLEGLKEISSLDCWQQLQPNQRVTVWRTCAAAETRRLKNMVETGASTYSHKERKLRKEREIASCLTGPSPQVDGGARKVGEKGPQPIVGASSSRARRMAGLPAGGASAIYREPEWSGPAKLPIYLEFISNGQVLREVDIRDDRKCSFMFGRDPAVCDIPLAKWEPRSSRHHAVLQFKEGSKSFYLYDLNSTHGTMVDGKKIPPGEFVEVHVGDQVQFSSTAPKLTLVIQGPEELQPQEGEVDLTAFREEAQSEREVERQRHERDRERRRAMRQQERADRRAEKIAAVVGAAHPSSTAPPSAASTGGVFRGVREDDGLEEAMMEADAQDELTKELDVFDETGLQIDTRKLEQLQLNDKQRQLLLKIADKRRKLESNRQTLETAQMEAGGGPSVPSWRNTGAFEDEVERIKSTHQKKFQGDANKLYNRVNRMESDLQTMTDNLLLSLGIKNPMRDRMKRKELSEMYDTDVLGLDEEDDYYDQASAEMRESSRAGVKQPHSGETGEYDDLPSVTDGAETAKTLTEKKKALVSLLRETVAVVQQKEAQMAMKKATASRADSLDAYMVENEVKLIEGEKEAAEKRGLAIKERLEGITKLLSLAMAGSTSVDEVEQAKQEQRELEAKRAARAETLAAAKAARKEAAAQQRKKARMQGPSDSIFGTELEADDLTKAAIKRRAELMHQQQQQQQESSSRVPAEAVKIDPNVGGLQGQSRGSLLEVAEEPEGEEEAEGVQWPEIPTAQYDDAAEESTWVPPADNDEKQEALRKKLGY</sequence>